<evidence type="ECO:0000256" key="6">
    <source>
        <dbReference type="ARBA" id="ARBA00022840"/>
    </source>
</evidence>
<keyword evidence="4 7" id="KW-0547">Nucleotide-binding</keyword>
<dbReference type="InterPro" id="IPR011009">
    <property type="entry name" value="Kinase-like_dom_sf"/>
</dbReference>
<dbReference type="PROSITE" id="PS50011">
    <property type="entry name" value="PROTEIN_KINASE_DOM"/>
    <property type="match status" value="1"/>
</dbReference>
<evidence type="ECO:0000256" key="9">
    <source>
        <dbReference type="SAM" id="Phobius"/>
    </source>
</evidence>
<dbReference type="PANTHER" id="PTHR24350">
    <property type="entry name" value="SERINE/THREONINE-PROTEIN KINASE IAL-RELATED"/>
    <property type="match status" value="1"/>
</dbReference>
<keyword evidence="2" id="KW-0723">Serine/threonine-protein kinase</keyword>
<feature type="binding site" evidence="7">
    <location>
        <position position="35"/>
    </location>
    <ligand>
        <name>ATP</name>
        <dbReference type="ChEBI" id="CHEBI:30616"/>
    </ligand>
</feature>
<proteinExistence type="predicted"/>
<dbReference type="InterPro" id="IPR008271">
    <property type="entry name" value="Ser/Thr_kinase_AS"/>
</dbReference>
<sequence length="582" mass="65212">MSTDQYKIIKKLGEGGMGIVYLAKDRMLDRLVAIKELRDAALGSGAGTARRFQQEAIALAKLNHKNITHIYSWLPHKEHYWMVMEYVKGRTLEDWLQEYKRMPYEMAVAIIAQVLEGLAHAHQKGIIHRDVKPANILISEGREVKITDFGIARIRNAERLTSHGKTIGTLQYMAPEQIRGQEGDERSDIYAVGSIFYELVSGRPPFERQPDFEMMKTKLEKTPATLSSLHIPVPADLQKAILRSLKRSADKRFLSATEFKQAILKSSKEPVKRAQLTGLLRPFKDQPEKKKQNVLPVQQLSGQLRKKISDSLKAVRMNNLWPVMVLLFSLIISFLLIWRSRVGPGGELHKQAMQKKNDQYWQPAAMTGSPDSALRSELVNRITDTIQFNETPNEMLERISKKKEMIAASKTAGKKEAPVKEPEKKENPVPAAPPELGDAISGDDINKEAAVSGMERLRRHRPGRVTNGAVLTVVLREPLSSEDRSKDGKEIRLRVAGDVSDEEGVLIKKGALAIGKIVDVVPSGNRKKAVIGFVVRSVIAADGSEIRISVPRFRNYATGLNQPVYFSAGQSFTVQIRRGRAR</sequence>
<keyword evidence="9" id="KW-0812">Transmembrane</keyword>
<name>A0A1A9I1K8_9BACT</name>
<keyword evidence="9" id="KW-0472">Membrane</keyword>
<feature type="compositionally biased region" description="Basic and acidic residues" evidence="8">
    <location>
        <begin position="413"/>
        <end position="427"/>
    </location>
</feature>
<dbReference type="InterPro" id="IPR030616">
    <property type="entry name" value="Aur-like"/>
</dbReference>
<dbReference type="Proteomes" id="UP000077667">
    <property type="component" value="Chromosome"/>
</dbReference>
<accession>A0A1A9I1K8</accession>
<dbReference type="KEGG" id="nia:A8C56_10840"/>
<evidence type="ECO:0000256" key="1">
    <source>
        <dbReference type="ARBA" id="ARBA00012513"/>
    </source>
</evidence>
<evidence type="ECO:0000256" key="5">
    <source>
        <dbReference type="ARBA" id="ARBA00022777"/>
    </source>
</evidence>
<evidence type="ECO:0000256" key="3">
    <source>
        <dbReference type="ARBA" id="ARBA00022679"/>
    </source>
</evidence>
<dbReference type="FunFam" id="1.10.510.10:FF:000021">
    <property type="entry name" value="Serine/threonine protein kinase"/>
    <property type="match status" value="1"/>
</dbReference>
<evidence type="ECO:0000256" key="4">
    <source>
        <dbReference type="ARBA" id="ARBA00022741"/>
    </source>
</evidence>
<feature type="domain" description="Protein kinase" evidence="10">
    <location>
        <begin position="6"/>
        <end position="264"/>
    </location>
</feature>
<dbReference type="SMART" id="SM00220">
    <property type="entry name" value="S_TKc"/>
    <property type="match status" value="1"/>
</dbReference>
<reference evidence="11 12" key="1">
    <citation type="submission" date="2016-05" db="EMBL/GenBank/DDBJ databases">
        <title>Niabella ginsenosidivorans BS26 whole genome sequencing.</title>
        <authorList>
            <person name="Im W.T."/>
            <person name="Siddiqi M.Z."/>
        </authorList>
    </citation>
    <scope>NUCLEOTIDE SEQUENCE [LARGE SCALE GENOMIC DNA]</scope>
    <source>
        <strain evidence="11 12">BS26</strain>
    </source>
</reference>
<dbReference type="Pfam" id="PF00069">
    <property type="entry name" value="Pkinase"/>
    <property type="match status" value="1"/>
</dbReference>
<dbReference type="GO" id="GO:0005524">
    <property type="term" value="F:ATP binding"/>
    <property type="evidence" value="ECO:0007669"/>
    <property type="project" value="UniProtKB-UniRule"/>
</dbReference>
<keyword evidence="9" id="KW-1133">Transmembrane helix</keyword>
<dbReference type="EMBL" id="CP015772">
    <property type="protein sequence ID" value="ANH81413.1"/>
    <property type="molecule type" value="Genomic_DNA"/>
</dbReference>
<dbReference type="InterPro" id="IPR000719">
    <property type="entry name" value="Prot_kinase_dom"/>
</dbReference>
<dbReference type="PROSITE" id="PS00108">
    <property type="entry name" value="PROTEIN_KINASE_ST"/>
    <property type="match status" value="1"/>
</dbReference>
<dbReference type="GO" id="GO:0004674">
    <property type="term" value="F:protein serine/threonine kinase activity"/>
    <property type="evidence" value="ECO:0007669"/>
    <property type="project" value="UniProtKB-KW"/>
</dbReference>
<dbReference type="Gene3D" id="1.10.510.10">
    <property type="entry name" value="Transferase(Phosphotransferase) domain 1"/>
    <property type="match status" value="1"/>
</dbReference>
<dbReference type="Gene3D" id="3.30.200.20">
    <property type="entry name" value="Phosphorylase Kinase, domain 1"/>
    <property type="match status" value="1"/>
</dbReference>
<keyword evidence="12" id="KW-1185">Reference proteome</keyword>
<organism evidence="11 12">
    <name type="scientific">Niabella ginsenosidivorans</name>
    <dbReference type="NCBI Taxonomy" id="1176587"/>
    <lineage>
        <taxon>Bacteria</taxon>
        <taxon>Pseudomonadati</taxon>
        <taxon>Bacteroidota</taxon>
        <taxon>Chitinophagia</taxon>
        <taxon>Chitinophagales</taxon>
        <taxon>Chitinophagaceae</taxon>
        <taxon>Niabella</taxon>
    </lineage>
</organism>
<evidence type="ECO:0000259" key="10">
    <source>
        <dbReference type="PROSITE" id="PS50011"/>
    </source>
</evidence>
<keyword evidence="6 7" id="KW-0067">ATP-binding</keyword>
<gene>
    <name evidence="11" type="ORF">A8C56_10840</name>
</gene>
<keyword evidence="5" id="KW-0418">Kinase</keyword>
<dbReference type="SUPFAM" id="SSF56112">
    <property type="entry name" value="Protein kinase-like (PK-like)"/>
    <property type="match status" value="1"/>
</dbReference>
<dbReference type="InterPro" id="IPR017441">
    <property type="entry name" value="Protein_kinase_ATP_BS"/>
</dbReference>
<dbReference type="AlphaFoldDB" id="A0A1A9I1K8"/>
<evidence type="ECO:0000256" key="8">
    <source>
        <dbReference type="SAM" id="MobiDB-lite"/>
    </source>
</evidence>
<evidence type="ECO:0000313" key="11">
    <source>
        <dbReference type="EMBL" id="ANH81413.1"/>
    </source>
</evidence>
<dbReference type="CDD" id="cd14014">
    <property type="entry name" value="STKc_PknB_like"/>
    <property type="match status" value="1"/>
</dbReference>
<protein>
    <recommendedName>
        <fullName evidence="1">non-specific serine/threonine protein kinase</fullName>
        <ecNumber evidence="1">2.7.11.1</ecNumber>
    </recommendedName>
</protein>
<dbReference type="EC" id="2.7.11.1" evidence="1"/>
<evidence type="ECO:0000313" key="12">
    <source>
        <dbReference type="Proteomes" id="UP000077667"/>
    </source>
</evidence>
<keyword evidence="3" id="KW-0808">Transferase</keyword>
<feature type="transmembrane region" description="Helical" evidence="9">
    <location>
        <begin position="320"/>
        <end position="338"/>
    </location>
</feature>
<feature type="region of interest" description="Disordered" evidence="8">
    <location>
        <begin position="408"/>
        <end position="444"/>
    </location>
</feature>
<dbReference type="STRING" id="1176587.A8C56_10840"/>
<evidence type="ECO:0000256" key="7">
    <source>
        <dbReference type="PROSITE-ProRule" id="PRU10141"/>
    </source>
</evidence>
<dbReference type="PROSITE" id="PS00107">
    <property type="entry name" value="PROTEIN_KINASE_ATP"/>
    <property type="match status" value="1"/>
</dbReference>
<evidence type="ECO:0000256" key="2">
    <source>
        <dbReference type="ARBA" id="ARBA00022527"/>
    </source>
</evidence>